<evidence type="ECO:0000259" key="8">
    <source>
        <dbReference type="Pfam" id="PF23598"/>
    </source>
</evidence>
<dbReference type="Gene3D" id="3.80.10.10">
    <property type="entry name" value="Ribonuclease Inhibitor"/>
    <property type="match status" value="3"/>
</dbReference>
<dbReference type="GO" id="GO:0005524">
    <property type="term" value="F:ATP binding"/>
    <property type="evidence" value="ECO:0007669"/>
    <property type="project" value="UniProtKB-KW"/>
</dbReference>
<sequence length="1074" mass="120610">AVLHDAEEKQVKESSVKLWLRKLRDIAYEADDVVDEFGYEVLRQKVETTPIEKVRNFFSASSNPIAFRLHMGKKIKKINDELAEIENKIGGLGLMVISMERAPQQPSVSRETHSSLDTSEQVIGRDSDVSEVINLLNVASDDQGLWVVPIVGMGGLGKTTLAKLVVKECEGKKLFDKIFWVCVSQNFNERSILGEMLQDLLGTKFGDLSSLNTILRQLKEELQGKKFLLVLDDVWNEELDKWLSLKKDLSIVCGNNGNASIIVTTRKWQTASIMETSPGRRHELKGLEDEECWSIIRKIIVSGNDKASISGKLEGIGKDIAKKCGGVPLAARMLGGLMRKSKDERQWLNIKNNPVLDSVGNDAGISPILMLSFDHLPWSLKPCFAYCAMFLEDHPIRKDQLIQLWMAEGLLGTANDSSMEDIGGKYFDELLANSFFQDVEKDLLLGTITSCKMHDLVHDLSLSISKQEVLNLNARPNFREDTSSNVRHLNLVCDEKTAKAFPIMECAARLRTVFTRRGNDVIVKVKKIRSLRTLNLEDADISELPDWIGKLKHLRFLDVSRTEIKELPESTCKLYNLQTLRFEECRKLEKIPSKMKNLISLRQFYLTSFLGGWPRDFSLPDNLVDVRLVDCDNIDQIPSLGHLPNLQTLQINGMSKVNCIGHEFYNGVDLESNRSYGVKSFPSLKEFRLESMKDLVEWMLPGGNGESILFPSLQVLFIDECPKLRSIPGNCHMPSLVRLIILGCGELSDLSGEFIVGTAIEEIRIIDCPNLMSIPSLQCVTCLKRLQLIDCGSLTSLPIGLQYCTQLEELLAYNCPFDEFSINLKAFLSLERLGIGNVKESTCLPIGIGSCSSLKELWIWSWDGLNSIPDDLQKLSSLVELGIYDCPRLAYIPDDMFGGHLTRLERLVIGGYCEELEAFPGLNSIQNLKHTLAALYIKGWKKLESLPSQLQQLTSLKELEIHSFDRIEVLPDWLGNLSSLRLLKIHGCENLKHLPSLTAMQCSSKLERIVIAECPILQANCKEETGSEWPKILQLLPGTIVDPDSSIFISPLIWTGRAGAAFRMTLDALSHQIF</sequence>
<evidence type="ECO:0000259" key="5">
    <source>
        <dbReference type="Pfam" id="PF00931"/>
    </source>
</evidence>
<dbReference type="GO" id="GO:0006952">
    <property type="term" value="P:defense response"/>
    <property type="evidence" value="ECO:0007669"/>
    <property type="project" value="UniProtKB-KW"/>
</dbReference>
<evidence type="ECO:0000313" key="10">
    <source>
        <dbReference type="Proteomes" id="UP001141552"/>
    </source>
</evidence>
<evidence type="ECO:0008006" key="11">
    <source>
        <dbReference type="Google" id="ProtNLM"/>
    </source>
</evidence>
<evidence type="ECO:0000256" key="4">
    <source>
        <dbReference type="ARBA" id="ARBA00022840"/>
    </source>
</evidence>
<dbReference type="InterPro" id="IPR036388">
    <property type="entry name" value="WH-like_DNA-bd_sf"/>
</dbReference>
<keyword evidence="1" id="KW-0677">Repeat</keyword>
<proteinExistence type="predicted"/>
<dbReference type="InterPro" id="IPR002182">
    <property type="entry name" value="NB-ARC"/>
</dbReference>
<evidence type="ECO:0000256" key="3">
    <source>
        <dbReference type="ARBA" id="ARBA00022821"/>
    </source>
</evidence>
<keyword evidence="2" id="KW-0547">Nucleotide-binding</keyword>
<dbReference type="SUPFAM" id="SSF52540">
    <property type="entry name" value="P-loop containing nucleoside triphosphate hydrolases"/>
    <property type="match status" value="1"/>
</dbReference>
<dbReference type="Pfam" id="PF00931">
    <property type="entry name" value="NB-ARC"/>
    <property type="match status" value="1"/>
</dbReference>
<reference evidence="9" key="2">
    <citation type="journal article" date="2023" name="Plants (Basel)">
        <title>Annotation of the Turnera subulata (Passifloraceae) Draft Genome Reveals the S-Locus Evolved after the Divergence of Turneroideae from Passifloroideae in a Stepwise Manner.</title>
        <authorList>
            <person name="Henning P.M."/>
            <person name="Roalson E.H."/>
            <person name="Mir W."/>
            <person name="McCubbin A.G."/>
            <person name="Shore J.S."/>
        </authorList>
    </citation>
    <scope>NUCLEOTIDE SEQUENCE</scope>
    <source>
        <strain evidence="9">F60SS</strain>
    </source>
</reference>
<feature type="domain" description="Disease resistance R13L4/SHOC-2-like LRR" evidence="8">
    <location>
        <begin position="522"/>
        <end position="605"/>
    </location>
</feature>
<comment type="caution">
    <text evidence="9">The sequence shown here is derived from an EMBL/GenBank/DDBJ whole genome shotgun (WGS) entry which is preliminary data.</text>
</comment>
<dbReference type="Gene3D" id="1.10.8.430">
    <property type="entry name" value="Helical domain of apoptotic protease-activating factors"/>
    <property type="match status" value="1"/>
</dbReference>
<gene>
    <name evidence="9" type="ORF">Tsubulata_042798</name>
</gene>
<dbReference type="InterPro" id="IPR032675">
    <property type="entry name" value="LRR_dom_sf"/>
</dbReference>
<dbReference type="InterPro" id="IPR041118">
    <property type="entry name" value="Rx_N"/>
</dbReference>
<feature type="non-terminal residue" evidence="9">
    <location>
        <position position="1"/>
    </location>
</feature>
<organism evidence="9 10">
    <name type="scientific">Turnera subulata</name>
    <dbReference type="NCBI Taxonomy" id="218843"/>
    <lineage>
        <taxon>Eukaryota</taxon>
        <taxon>Viridiplantae</taxon>
        <taxon>Streptophyta</taxon>
        <taxon>Embryophyta</taxon>
        <taxon>Tracheophyta</taxon>
        <taxon>Spermatophyta</taxon>
        <taxon>Magnoliopsida</taxon>
        <taxon>eudicotyledons</taxon>
        <taxon>Gunneridae</taxon>
        <taxon>Pentapetalae</taxon>
        <taxon>rosids</taxon>
        <taxon>fabids</taxon>
        <taxon>Malpighiales</taxon>
        <taxon>Passifloraceae</taxon>
        <taxon>Turnera</taxon>
    </lineage>
</organism>
<evidence type="ECO:0000313" key="9">
    <source>
        <dbReference type="EMBL" id="KAJ4844929.1"/>
    </source>
</evidence>
<dbReference type="InterPro" id="IPR027417">
    <property type="entry name" value="P-loop_NTPase"/>
</dbReference>
<accession>A0A9Q0GA27</accession>
<evidence type="ECO:0000259" key="7">
    <source>
        <dbReference type="Pfam" id="PF23559"/>
    </source>
</evidence>
<evidence type="ECO:0000256" key="1">
    <source>
        <dbReference type="ARBA" id="ARBA00022737"/>
    </source>
</evidence>
<name>A0A9Q0GA27_9ROSI</name>
<keyword evidence="4" id="KW-0067">ATP-binding</keyword>
<dbReference type="Gene3D" id="3.40.50.300">
    <property type="entry name" value="P-loop containing nucleotide triphosphate hydrolases"/>
    <property type="match status" value="1"/>
</dbReference>
<dbReference type="PANTHER" id="PTHR36766:SF70">
    <property type="entry name" value="DISEASE RESISTANCE PROTEIN RGA4"/>
    <property type="match status" value="1"/>
</dbReference>
<feature type="domain" description="NB-ARC" evidence="5">
    <location>
        <begin position="127"/>
        <end position="304"/>
    </location>
</feature>
<reference evidence="9" key="1">
    <citation type="submission" date="2022-02" db="EMBL/GenBank/DDBJ databases">
        <authorList>
            <person name="Henning P.M."/>
            <person name="McCubbin A.G."/>
            <person name="Shore J.S."/>
        </authorList>
    </citation>
    <scope>NUCLEOTIDE SEQUENCE</scope>
    <source>
        <strain evidence="9">F60SS</strain>
        <tissue evidence="9">Leaves</tissue>
    </source>
</reference>
<dbReference type="FunFam" id="1.10.10.10:FF:000322">
    <property type="entry name" value="Probable disease resistance protein At1g63360"/>
    <property type="match status" value="1"/>
</dbReference>
<feature type="domain" description="Disease resistance protein winged helix" evidence="7">
    <location>
        <begin position="389"/>
        <end position="460"/>
    </location>
</feature>
<dbReference type="GO" id="GO:0051707">
    <property type="term" value="P:response to other organism"/>
    <property type="evidence" value="ECO:0007669"/>
    <property type="project" value="UniProtKB-ARBA"/>
</dbReference>
<dbReference type="EMBL" id="JAKUCV010001831">
    <property type="protein sequence ID" value="KAJ4844929.1"/>
    <property type="molecule type" value="Genomic_DNA"/>
</dbReference>
<evidence type="ECO:0000259" key="6">
    <source>
        <dbReference type="Pfam" id="PF18052"/>
    </source>
</evidence>
<dbReference type="Pfam" id="PF23559">
    <property type="entry name" value="WHD_DRP"/>
    <property type="match status" value="1"/>
</dbReference>
<dbReference type="Gene3D" id="1.10.10.10">
    <property type="entry name" value="Winged helix-like DNA-binding domain superfamily/Winged helix DNA-binding domain"/>
    <property type="match status" value="1"/>
</dbReference>
<dbReference type="GO" id="GO:0043531">
    <property type="term" value="F:ADP binding"/>
    <property type="evidence" value="ECO:0007669"/>
    <property type="project" value="InterPro"/>
</dbReference>
<dbReference type="Pfam" id="PF18052">
    <property type="entry name" value="Rx_N"/>
    <property type="match status" value="1"/>
</dbReference>
<dbReference type="InterPro" id="IPR042197">
    <property type="entry name" value="Apaf_helical"/>
</dbReference>
<keyword evidence="10" id="KW-1185">Reference proteome</keyword>
<dbReference type="AlphaFoldDB" id="A0A9Q0GA27"/>
<protein>
    <recommendedName>
        <fullName evidence="11">Disease resistance protein RGA3</fullName>
    </recommendedName>
</protein>
<dbReference type="Gene3D" id="1.20.5.4130">
    <property type="match status" value="1"/>
</dbReference>
<dbReference type="PRINTS" id="PR00364">
    <property type="entry name" value="DISEASERSIST"/>
</dbReference>
<keyword evidence="3" id="KW-0611">Plant defense</keyword>
<dbReference type="Pfam" id="PF23598">
    <property type="entry name" value="LRR_14"/>
    <property type="match status" value="1"/>
</dbReference>
<feature type="domain" description="Disease resistance N-terminal" evidence="6">
    <location>
        <begin position="1"/>
        <end position="49"/>
    </location>
</feature>
<evidence type="ECO:0000256" key="2">
    <source>
        <dbReference type="ARBA" id="ARBA00022741"/>
    </source>
</evidence>
<dbReference type="InterPro" id="IPR055414">
    <property type="entry name" value="LRR_R13L4/SHOC2-like"/>
</dbReference>
<dbReference type="SUPFAM" id="SSF52058">
    <property type="entry name" value="L domain-like"/>
    <property type="match status" value="2"/>
</dbReference>
<dbReference type="InterPro" id="IPR038005">
    <property type="entry name" value="RX-like_CC"/>
</dbReference>
<dbReference type="OrthoDB" id="1896560at2759"/>
<dbReference type="PANTHER" id="PTHR36766">
    <property type="entry name" value="PLANT BROAD-SPECTRUM MILDEW RESISTANCE PROTEIN RPW8"/>
    <property type="match status" value="1"/>
</dbReference>
<dbReference type="Proteomes" id="UP001141552">
    <property type="component" value="Unassembled WGS sequence"/>
</dbReference>
<dbReference type="CDD" id="cd14798">
    <property type="entry name" value="RX-CC_like"/>
    <property type="match status" value="1"/>
</dbReference>
<dbReference type="InterPro" id="IPR058922">
    <property type="entry name" value="WHD_DRP"/>
</dbReference>